<evidence type="ECO:0000256" key="1">
    <source>
        <dbReference type="SAM" id="Coils"/>
    </source>
</evidence>
<keyword evidence="4" id="KW-1185">Reference proteome</keyword>
<sequence length="458" mass="52804">MPCMRLDISILFATLQYGGFVNINYKKAIYASSISGTILLLISVIFDILNIKGQEYIILAILASWIIIFISCSFFFERQTTRYLFILDQIEENPESFQDLCGKRTMFSNVVVAGFRYAHPYCLSWKMYKAGIEHWPKDVQIWLSFAKFIAIYPAETQQLDWVAVSIVQNKLKGSLAKHTLQQINTIIRQREANLIPELKTKLDKIEKQVQATKHKVRYIWDLIIQGNVHELESVVHRAYIAIDSCEAEFQHLIRMFPNSRFVARAYSRFLRDVVADFTAYNTWRQNVSLLQRGVSVIADQTHEFGLRAFPLLPKVIDYSDEDQAAANLLTENTLTQEIDPDDEHVEADTDLRMSVRKSINELSIPAYRTARIFIIVLFVVLFIIPVVALAIFIPKNIQSMTQPLNFMEKLSRIRAEIFQVVALSHHYVAEKVTNLKPLQLFDENPLLISEVLLILGHN</sequence>
<feature type="transmembrane region" description="Helical" evidence="2">
    <location>
        <begin position="56"/>
        <end position="76"/>
    </location>
</feature>
<dbReference type="OrthoDB" id="10582388at2759"/>
<accession>A2ECD4</accession>
<dbReference type="VEuPathDB" id="TrichDB:TVAG_098530"/>
<gene>
    <name evidence="3" type="ORF">TVAG_098530</name>
</gene>
<evidence type="ECO:0000313" key="3">
    <source>
        <dbReference type="EMBL" id="EAY09718.1"/>
    </source>
</evidence>
<evidence type="ECO:0000256" key="2">
    <source>
        <dbReference type="SAM" id="Phobius"/>
    </source>
</evidence>
<keyword evidence="2" id="KW-0812">Transmembrane</keyword>
<keyword evidence="1" id="KW-0175">Coiled coil</keyword>
<dbReference type="VEuPathDB" id="TrichDB:TVAGG3_0391150"/>
<reference evidence="3" key="1">
    <citation type="submission" date="2006-10" db="EMBL/GenBank/DDBJ databases">
        <authorList>
            <person name="Amadeo P."/>
            <person name="Zhao Q."/>
            <person name="Wortman J."/>
            <person name="Fraser-Liggett C."/>
            <person name="Carlton J."/>
        </authorList>
    </citation>
    <scope>NUCLEOTIDE SEQUENCE</scope>
    <source>
        <strain evidence="3">G3</strain>
    </source>
</reference>
<dbReference type="KEGG" id="tva:4767641"/>
<feature type="transmembrane region" description="Helical" evidence="2">
    <location>
        <begin position="372"/>
        <end position="393"/>
    </location>
</feature>
<dbReference type="AlphaFoldDB" id="A2ECD4"/>
<feature type="transmembrane region" description="Helical" evidence="2">
    <location>
        <begin position="28"/>
        <end position="49"/>
    </location>
</feature>
<keyword evidence="2" id="KW-0472">Membrane</keyword>
<protein>
    <submittedName>
        <fullName evidence="3">Uncharacterized protein</fullName>
    </submittedName>
</protein>
<name>A2ECD4_TRIV3</name>
<dbReference type="EMBL" id="DS113352">
    <property type="protein sequence ID" value="EAY09718.1"/>
    <property type="molecule type" value="Genomic_DNA"/>
</dbReference>
<evidence type="ECO:0000313" key="4">
    <source>
        <dbReference type="Proteomes" id="UP000001542"/>
    </source>
</evidence>
<organism evidence="3 4">
    <name type="scientific">Trichomonas vaginalis (strain ATCC PRA-98 / G3)</name>
    <dbReference type="NCBI Taxonomy" id="412133"/>
    <lineage>
        <taxon>Eukaryota</taxon>
        <taxon>Metamonada</taxon>
        <taxon>Parabasalia</taxon>
        <taxon>Trichomonadida</taxon>
        <taxon>Trichomonadidae</taxon>
        <taxon>Trichomonas</taxon>
    </lineage>
</organism>
<dbReference type="Proteomes" id="UP000001542">
    <property type="component" value="Unassembled WGS sequence"/>
</dbReference>
<proteinExistence type="predicted"/>
<dbReference type="SMR" id="A2ECD4"/>
<dbReference type="RefSeq" id="XP_001321941.1">
    <property type="nucleotide sequence ID" value="XM_001321906.1"/>
</dbReference>
<reference evidence="3" key="2">
    <citation type="journal article" date="2007" name="Science">
        <title>Draft genome sequence of the sexually transmitted pathogen Trichomonas vaginalis.</title>
        <authorList>
            <person name="Carlton J.M."/>
            <person name="Hirt R.P."/>
            <person name="Silva J.C."/>
            <person name="Delcher A.L."/>
            <person name="Schatz M."/>
            <person name="Zhao Q."/>
            <person name="Wortman J.R."/>
            <person name="Bidwell S.L."/>
            <person name="Alsmark U.C.M."/>
            <person name="Besteiro S."/>
            <person name="Sicheritz-Ponten T."/>
            <person name="Noel C.J."/>
            <person name="Dacks J.B."/>
            <person name="Foster P.G."/>
            <person name="Simillion C."/>
            <person name="Van de Peer Y."/>
            <person name="Miranda-Saavedra D."/>
            <person name="Barton G.J."/>
            <person name="Westrop G.D."/>
            <person name="Mueller S."/>
            <person name="Dessi D."/>
            <person name="Fiori P.L."/>
            <person name="Ren Q."/>
            <person name="Paulsen I."/>
            <person name="Zhang H."/>
            <person name="Bastida-Corcuera F.D."/>
            <person name="Simoes-Barbosa A."/>
            <person name="Brown M.T."/>
            <person name="Hayes R.D."/>
            <person name="Mukherjee M."/>
            <person name="Okumura C.Y."/>
            <person name="Schneider R."/>
            <person name="Smith A.J."/>
            <person name="Vanacova S."/>
            <person name="Villalvazo M."/>
            <person name="Haas B.J."/>
            <person name="Pertea M."/>
            <person name="Feldblyum T.V."/>
            <person name="Utterback T.R."/>
            <person name="Shu C.L."/>
            <person name="Osoegawa K."/>
            <person name="de Jong P.J."/>
            <person name="Hrdy I."/>
            <person name="Horvathova L."/>
            <person name="Zubacova Z."/>
            <person name="Dolezal P."/>
            <person name="Malik S.B."/>
            <person name="Logsdon J.M. Jr."/>
            <person name="Henze K."/>
            <person name="Gupta A."/>
            <person name="Wang C.C."/>
            <person name="Dunne R.L."/>
            <person name="Upcroft J.A."/>
            <person name="Upcroft P."/>
            <person name="White O."/>
            <person name="Salzberg S.L."/>
            <person name="Tang P."/>
            <person name="Chiu C.-H."/>
            <person name="Lee Y.-S."/>
            <person name="Embley T.M."/>
            <person name="Coombs G.H."/>
            <person name="Mottram J.C."/>
            <person name="Tachezy J."/>
            <person name="Fraser-Liggett C.M."/>
            <person name="Johnson P.J."/>
        </authorList>
    </citation>
    <scope>NUCLEOTIDE SEQUENCE [LARGE SCALE GENOMIC DNA]</scope>
    <source>
        <strain evidence="3">G3</strain>
    </source>
</reference>
<dbReference type="InParanoid" id="A2ECD4"/>
<feature type="coiled-coil region" evidence="1">
    <location>
        <begin position="188"/>
        <end position="215"/>
    </location>
</feature>
<keyword evidence="2" id="KW-1133">Transmembrane helix</keyword>